<name>A0A8T1MZ63_CLOSI</name>
<feature type="region of interest" description="Disordered" evidence="3">
    <location>
        <begin position="1"/>
        <end position="98"/>
    </location>
</feature>
<dbReference type="Proteomes" id="UP000286415">
    <property type="component" value="Unassembled WGS sequence"/>
</dbReference>
<dbReference type="Pfam" id="PF01344">
    <property type="entry name" value="Kelch_1"/>
    <property type="match status" value="1"/>
</dbReference>
<dbReference type="EMBL" id="NIRI02000010">
    <property type="protein sequence ID" value="KAG5454413.1"/>
    <property type="molecule type" value="Genomic_DNA"/>
</dbReference>
<dbReference type="Pfam" id="PF00651">
    <property type="entry name" value="BTB"/>
    <property type="match status" value="1"/>
</dbReference>
<dbReference type="Pfam" id="PF07707">
    <property type="entry name" value="BACK"/>
    <property type="match status" value="1"/>
</dbReference>
<dbReference type="SMART" id="SM00875">
    <property type="entry name" value="BACK"/>
    <property type="match status" value="1"/>
</dbReference>
<dbReference type="Gene3D" id="3.30.710.10">
    <property type="entry name" value="Potassium Channel Kv1.1, Chain A"/>
    <property type="match status" value="1"/>
</dbReference>
<gene>
    <name evidence="5" type="ORF">CSKR_107200</name>
</gene>
<reference evidence="5 6" key="1">
    <citation type="journal article" date="2018" name="Biotechnol. Adv.">
        <title>Improved genomic resources and new bioinformatic workflow for the carcinogenic parasite Clonorchis sinensis: Biotechnological implications.</title>
        <authorList>
            <person name="Wang D."/>
            <person name="Korhonen P.K."/>
            <person name="Gasser R.B."/>
            <person name="Young N.D."/>
        </authorList>
    </citation>
    <scope>NUCLEOTIDE SEQUENCE [LARGE SCALE GENOMIC DNA]</scope>
    <source>
        <strain evidence="5">Cs-k2</strain>
    </source>
</reference>
<dbReference type="InterPro" id="IPR011043">
    <property type="entry name" value="Gal_Oxase/kelch_b-propeller"/>
</dbReference>
<keyword evidence="2" id="KW-0677">Repeat</keyword>
<dbReference type="InterPro" id="IPR000210">
    <property type="entry name" value="BTB/POZ_dom"/>
</dbReference>
<evidence type="ECO:0000256" key="1">
    <source>
        <dbReference type="ARBA" id="ARBA00022441"/>
    </source>
</evidence>
<accession>A0A8T1MZ63</accession>
<keyword evidence="1" id="KW-0880">Kelch repeat</keyword>
<reference evidence="5 6" key="2">
    <citation type="journal article" date="2021" name="Genomics">
        <title>High-quality reference genome for Clonorchis sinensis.</title>
        <authorList>
            <person name="Young N.D."/>
            <person name="Stroehlein A.J."/>
            <person name="Kinkar L."/>
            <person name="Wang T."/>
            <person name="Sohn W.M."/>
            <person name="Chang B.C.H."/>
            <person name="Kaur P."/>
            <person name="Weisz D."/>
            <person name="Dudchenko O."/>
            <person name="Aiden E.L."/>
            <person name="Korhonen P.K."/>
            <person name="Gasser R.B."/>
        </authorList>
    </citation>
    <scope>NUCLEOTIDE SEQUENCE [LARGE SCALE GENOMIC DNA]</scope>
    <source>
        <strain evidence="5">Cs-k2</strain>
    </source>
</reference>
<keyword evidence="6" id="KW-1185">Reference proteome</keyword>
<evidence type="ECO:0000313" key="6">
    <source>
        <dbReference type="Proteomes" id="UP000286415"/>
    </source>
</evidence>
<dbReference type="Pfam" id="PF24681">
    <property type="entry name" value="Kelch_KLHDC2_KLHL20_DRC7"/>
    <property type="match status" value="1"/>
</dbReference>
<dbReference type="PROSITE" id="PS50097">
    <property type="entry name" value="BTB"/>
    <property type="match status" value="1"/>
</dbReference>
<protein>
    <submittedName>
        <fullName evidence="5">Kelch-like protein 12</fullName>
    </submittedName>
</protein>
<evidence type="ECO:0000313" key="5">
    <source>
        <dbReference type="EMBL" id="KAG5454413.1"/>
    </source>
</evidence>
<evidence type="ECO:0000256" key="3">
    <source>
        <dbReference type="SAM" id="MobiDB-lite"/>
    </source>
</evidence>
<dbReference type="SMART" id="SM00612">
    <property type="entry name" value="Kelch"/>
    <property type="match status" value="6"/>
</dbReference>
<dbReference type="PANTHER" id="PTHR24412">
    <property type="entry name" value="KELCH PROTEIN"/>
    <property type="match status" value="1"/>
</dbReference>
<proteinExistence type="predicted"/>
<dbReference type="SUPFAM" id="SSF50965">
    <property type="entry name" value="Galactose oxidase, central domain"/>
    <property type="match status" value="1"/>
</dbReference>
<dbReference type="Gene3D" id="1.25.40.420">
    <property type="match status" value="1"/>
</dbReference>
<comment type="caution">
    <text evidence="5">The sequence shown here is derived from an EMBL/GenBank/DDBJ whole genome shotgun (WGS) entry which is preliminary data.</text>
</comment>
<dbReference type="InterPro" id="IPR011705">
    <property type="entry name" value="BACK"/>
</dbReference>
<feature type="domain" description="BTB" evidence="4">
    <location>
        <begin position="184"/>
        <end position="251"/>
    </location>
</feature>
<dbReference type="SMART" id="SM00225">
    <property type="entry name" value="BTB"/>
    <property type="match status" value="1"/>
</dbReference>
<dbReference type="InterPro" id="IPR015915">
    <property type="entry name" value="Kelch-typ_b-propeller"/>
</dbReference>
<dbReference type="SUPFAM" id="SSF54695">
    <property type="entry name" value="POZ domain"/>
    <property type="match status" value="1"/>
</dbReference>
<evidence type="ECO:0000256" key="2">
    <source>
        <dbReference type="ARBA" id="ARBA00022737"/>
    </source>
</evidence>
<sequence length="731" mass="80229">MGLASGYLSGNEMEESSPSSPVKEGTTPKPQKAAASKENAIPVTTKVVNSEEPKKTASREMPENSGPSQMKASNPDLQPTTVPNPLPDKASPSPRRLISVDNLEKKLKPKLIIRKEFTRQLPTKLSTITIRFPEAAENASVDERATSDVDRSGPQPASYLYQKVDHSKSLLSRLNEQRQQNQLCDVIFQVGPKQINAHRAVLAAGSDYFCNLFEENTNDTRSGTLTVPEFDEGVFTSLINFLYTGEICLTTSTVQSLLATAMIFQIEEVQKACWEFMQLRLCTANCLSILRFADLLENTELAKACLLFAGQSFDELVQLDEDLLTLDGDLFEKLISSREVDFSEDLRMKAILRWVNHDADGRQSIAPKLCGHIEVPRLSREYFVQLCRSEAQWGSTPWLGKFLMNALMRQLNLVEPETTAVEKSKIPEYNDFIVIAGGGVAKDVVEFFDLKTQTWASTSSSDESSKPSGTMTFPKLPCARHGCAAVVVDDVLYLIGGITDVVTSSVDVYNPASGFWVSGPTMQHPRRWLGATVLNQKIYAIGGFDGKTRLNSAEMLEYSSDKWRSIAPMLSRRSSLGVAALRGNIYAAGGFTSNDVRLSTVECYNPDSNTWTSIRGMASPRCGLGLCAIDNSLYAVGGWCANVGVSSATEVYSRDTNSWTTVSSMTIKRGGLGLVAHNGILYAIGGWDGGNRLTSIERYDPSSDKWTMLSGQMKIGRYNSGVAVLRLKSCD</sequence>
<evidence type="ECO:0000259" key="4">
    <source>
        <dbReference type="PROSITE" id="PS50097"/>
    </source>
</evidence>
<dbReference type="Gene3D" id="2.120.10.80">
    <property type="entry name" value="Kelch-type beta propeller"/>
    <property type="match status" value="2"/>
</dbReference>
<feature type="compositionally biased region" description="Polar residues" evidence="3">
    <location>
        <begin position="65"/>
        <end position="83"/>
    </location>
</feature>
<dbReference type="PANTHER" id="PTHR24412:SF441">
    <property type="entry name" value="KELCH-LIKE PROTEIN 28"/>
    <property type="match status" value="1"/>
</dbReference>
<feature type="compositionally biased region" description="Basic and acidic residues" evidence="3">
    <location>
        <begin position="49"/>
        <end position="62"/>
    </location>
</feature>
<organism evidence="5 6">
    <name type="scientific">Clonorchis sinensis</name>
    <name type="common">Chinese liver fluke</name>
    <dbReference type="NCBI Taxonomy" id="79923"/>
    <lineage>
        <taxon>Eukaryota</taxon>
        <taxon>Metazoa</taxon>
        <taxon>Spiralia</taxon>
        <taxon>Lophotrochozoa</taxon>
        <taxon>Platyhelminthes</taxon>
        <taxon>Trematoda</taxon>
        <taxon>Digenea</taxon>
        <taxon>Opisthorchiida</taxon>
        <taxon>Opisthorchiata</taxon>
        <taxon>Opisthorchiidae</taxon>
        <taxon>Clonorchis</taxon>
    </lineage>
</organism>
<dbReference type="OrthoDB" id="45365at2759"/>
<dbReference type="InterPro" id="IPR011333">
    <property type="entry name" value="SKP1/BTB/POZ_sf"/>
</dbReference>
<dbReference type="InterPro" id="IPR006652">
    <property type="entry name" value="Kelch_1"/>
</dbReference>
<dbReference type="AlphaFoldDB" id="A0A8T1MZ63"/>